<accession>A0AAD5FEY7</accession>
<dbReference type="InterPro" id="IPR014756">
    <property type="entry name" value="Ig_E-set"/>
</dbReference>
<dbReference type="InterPro" id="IPR011022">
    <property type="entry name" value="Arrestin_C-like"/>
</dbReference>
<proteinExistence type="inferred from homology"/>
<dbReference type="Gene3D" id="2.60.40.640">
    <property type="match status" value="2"/>
</dbReference>
<sequence length="466" mass="51456">MSTVKQLSLTYDAVNSSNTFTNGDVINGRVAFEVTKEVTIESLYIKCKGDAKVKWSERRNDKTYHYSANERYFKIKQYFIKDPKKGNEDPGVILAEGEIYSNVVKPGNHVYPFSFQLPHGNFPASFKGHYGSIKYILEVTLDRSWKMDRTETKEIIFVPRLSGVNLMSPQTGSIEKKMKLFTSGSTSMKATIDKMVYMRGEVMKVSTDIDNSSSRDLKIKYSMEQKQTFHAQGDSKYSSRSIFKVVGDPVPAGSKQTINTNLTLPENLEMTITNCNIIKLEYIFKVYLDVPYASDPEICFSVIILPAGNIFVPVQNQPAFQPNGIPIVPGWNQPLPQPEFGPIPPGATFGPAPGFHPGPYPSPAYSNPVDPPPSYADLYRNPNATAPGYNQAPSAPSAPPPYNPQYPLMGYPNPGVPQQPQVPSAPQFCPGPDGSGCVPAEAPPGYWPNPTTQPEPYPTKSPGKHE</sequence>
<gene>
    <name evidence="4" type="ORF">C0J50_11529</name>
</gene>
<dbReference type="SMART" id="SM01017">
    <property type="entry name" value="Arrestin_C"/>
    <property type="match status" value="1"/>
</dbReference>
<dbReference type="GO" id="GO:0005886">
    <property type="term" value="C:plasma membrane"/>
    <property type="evidence" value="ECO:0007669"/>
    <property type="project" value="TreeGrafter"/>
</dbReference>
<feature type="compositionally biased region" description="Pro residues" evidence="2">
    <location>
        <begin position="441"/>
        <end position="459"/>
    </location>
</feature>
<dbReference type="PANTHER" id="PTHR11188">
    <property type="entry name" value="ARRESTIN DOMAIN CONTAINING PROTEIN"/>
    <property type="match status" value="1"/>
</dbReference>
<evidence type="ECO:0000313" key="5">
    <source>
        <dbReference type="Proteomes" id="UP001205998"/>
    </source>
</evidence>
<organism evidence="4 5">
    <name type="scientific">Silurus asotus</name>
    <name type="common">Amur catfish</name>
    <name type="synonym">Parasilurus asotus</name>
    <dbReference type="NCBI Taxonomy" id="30991"/>
    <lineage>
        <taxon>Eukaryota</taxon>
        <taxon>Metazoa</taxon>
        <taxon>Chordata</taxon>
        <taxon>Craniata</taxon>
        <taxon>Vertebrata</taxon>
        <taxon>Euteleostomi</taxon>
        <taxon>Actinopterygii</taxon>
        <taxon>Neopterygii</taxon>
        <taxon>Teleostei</taxon>
        <taxon>Ostariophysi</taxon>
        <taxon>Siluriformes</taxon>
        <taxon>Siluridae</taxon>
        <taxon>Silurus</taxon>
    </lineage>
</organism>
<dbReference type="PANTHER" id="PTHR11188:SF135">
    <property type="entry name" value="ARRESTIN DOMAIN CONTAINING 3-LIKE-RELATED"/>
    <property type="match status" value="1"/>
</dbReference>
<dbReference type="EMBL" id="MU563244">
    <property type="protein sequence ID" value="KAI5613169.1"/>
    <property type="molecule type" value="Genomic_DNA"/>
</dbReference>
<dbReference type="Pfam" id="PF02752">
    <property type="entry name" value="Arrestin_C"/>
    <property type="match status" value="1"/>
</dbReference>
<protein>
    <submittedName>
        <fullName evidence="4">Arrestin domain containing 3-like</fullName>
    </submittedName>
</protein>
<dbReference type="Proteomes" id="UP001205998">
    <property type="component" value="Unassembled WGS sequence"/>
</dbReference>
<dbReference type="AlphaFoldDB" id="A0AAD5FEY7"/>
<dbReference type="InterPro" id="IPR050357">
    <property type="entry name" value="Arrestin_domain-protein"/>
</dbReference>
<feature type="region of interest" description="Disordered" evidence="2">
    <location>
        <begin position="343"/>
        <end position="466"/>
    </location>
</feature>
<comment type="similarity">
    <text evidence="1">Belongs to the arrestin family.</text>
</comment>
<evidence type="ECO:0000256" key="2">
    <source>
        <dbReference type="SAM" id="MobiDB-lite"/>
    </source>
</evidence>
<dbReference type="SUPFAM" id="SSF81296">
    <property type="entry name" value="E set domains"/>
    <property type="match status" value="2"/>
</dbReference>
<dbReference type="GO" id="GO:0007399">
    <property type="term" value="P:nervous system development"/>
    <property type="evidence" value="ECO:0007669"/>
    <property type="project" value="UniProtKB-ARBA"/>
</dbReference>
<evidence type="ECO:0000259" key="3">
    <source>
        <dbReference type="SMART" id="SM01017"/>
    </source>
</evidence>
<keyword evidence="5" id="KW-1185">Reference proteome</keyword>
<feature type="domain" description="Arrestin C-terminal-like" evidence="3">
    <location>
        <begin position="182"/>
        <end position="307"/>
    </location>
</feature>
<dbReference type="InterPro" id="IPR014752">
    <property type="entry name" value="Arrestin-like_C"/>
</dbReference>
<evidence type="ECO:0000313" key="4">
    <source>
        <dbReference type="EMBL" id="KAI5613169.1"/>
    </source>
</evidence>
<name>A0AAD5FEY7_SILAS</name>
<evidence type="ECO:0000256" key="1">
    <source>
        <dbReference type="ARBA" id="ARBA00005298"/>
    </source>
</evidence>
<comment type="caution">
    <text evidence="4">The sequence shown here is derived from an EMBL/GenBank/DDBJ whole genome shotgun (WGS) entry which is preliminary data.</text>
</comment>
<feature type="compositionally biased region" description="Low complexity" evidence="2">
    <location>
        <begin position="412"/>
        <end position="427"/>
    </location>
</feature>
<dbReference type="GO" id="GO:0005737">
    <property type="term" value="C:cytoplasm"/>
    <property type="evidence" value="ECO:0007669"/>
    <property type="project" value="TreeGrafter"/>
</dbReference>
<reference evidence="4" key="1">
    <citation type="submission" date="2018-07" db="EMBL/GenBank/DDBJ databases">
        <title>Comparative genomics of catfishes provides insights into carnivory and benthic adaptation.</title>
        <authorList>
            <person name="Zhang Y."/>
            <person name="Wang D."/>
            <person name="Peng Z."/>
            <person name="Zheng S."/>
            <person name="Shao F."/>
            <person name="Tao W."/>
        </authorList>
    </citation>
    <scope>NUCLEOTIDE SEQUENCE</scope>
    <source>
        <strain evidence="4">Chongqing</strain>
    </source>
</reference>
<dbReference type="Pfam" id="PF00339">
    <property type="entry name" value="Arrestin_N"/>
    <property type="match status" value="1"/>
</dbReference>
<dbReference type="GO" id="GO:0015031">
    <property type="term" value="P:protein transport"/>
    <property type="evidence" value="ECO:0007669"/>
    <property type="project" value="TreeGrafter"/>
</dbReference>
<dbReference type="InterPro" id="IPR011021">
    <property type="entry name" value="Arrestin-like_N"/>
</dbReference>